<gene>
    <name evidence="2" type="ORF">KDV35_11955</name>
</gene>
<evidence type="ECO:0000313" key="2">
    <source>
        <dbReference type="EMBL" id="MER5077564.1"/>
    </source>
</evidence>
<dbReference type="SMART" id="SM00530">
    <property type="entry name" value="HTH_XRE"/>
    <property type="match status" value="1"/>
</dbReference>
<dbReference type="SUPFAM" id="SSF47413">
    <property type="entry name" value="lambda repressor-like DNA-binding domains"/>
    <property type="match status" value="1"/>
</dbReference>
<dbReference type="RefSeq" id="WP_250000143.1">
    <property type="nucleotide sequence ID" value="NZ_CP095443.1"/>
</dbReference>
<evidence type="ECO:0000259" key="1">
    <source>
        <dbReference type="PROSITE" id="PS50943"/>
    </source>
</evidence>
<name>A0ABD5L7Q6_PROST</name>
<evidence type="ECO:0000313" key="3">
    <source>
        <dbReference type="Proteomes" id="UP001495779"/>
    </source>
</evidence>
<dbReference type="PROSITE" id="PS50943">
    <property type="entry name" value="HTH_CROC1"/>
    <property type="match status" value="1"/>
</dbReference>
<feature type="domain" description="HTH cro/C1-type" evidence="1">
    <location>
        <begin position="24"/>
        <end position="78"/>
    </location>
</feature>
<organism evidence="2 3">
    <name type="scientific">Providencia stuartii</name>
    <dbReference type="NCBI Taxonomy" id="588"/>
    <lineage>
        <taxon>Bacteria</taxon>
        <taxon>Pseudomonadati</taxon>
        <taxon>Pseudomonadota</taxon>
        <taxon>Gammaproteobacteria</taxon>
        <taxon>Enterobacterales</taxon>
        <taxon>Morganellaceae</taxon>
        <taxon>Providencia</taxon>
    </lineage>
</organism>
<reference evidence="2 3" key="1">
    <citation type="submission" date="2021-04" db="EMBL/GenBank/DDBJ databases">
        <title>Determining the burden of carbapenem-resistant Enterobacterales from a tertiary public heath setting in Bangladesh: a clinical, epidemiological, and molecular study.</title>
        <authorList>
            <person name="Farzana R."/>
            <person name="Walsh T.R."/>
        </authorList>
    </citation>
    <scope>NUCLEOTIDE SEQUENCE [LARGE SCALE GENOMIC DNA]</scope>
    <source>
        <strain evidence="3">dmpro_s316</strain>
    </source>
</reference>
<dbReference type="AlphaFoldDB" id="A0ABD5L7Q6"/>
<dbReference type="CDD" id="cd00093">
    <property type="entry name" value="HTH_XRE"/>
    <property type="match status" value="1"/>
</dbReference>
<dbReference type="InterPro" id="IPR001387">
    <property type="entry name" value="Cro/C1-type_HTH"/>
</dbReference>
<protein>
    <submittedName>
        <fullName evidence="2">Helix-turn-helix transcriptional regulator</fullName>
    </submittedName>
</protein>
<accession>A0ABD5L7Q6</accession>
<dbReference type="Gene3D" id="1.10.260.40">
    <property type="entry name" value="lambda repressor-like DNA-binding domains"/>
    <property type="match status" value="1"/>
</dbReference>
<sequence length="124" mass="13942">MKKSEDININDFFSFISLAIGRTLKRIRKSQGLTAGQFGKLVNLSQQQMPRYECGSNRINVCLLLLLLDKIDITIDEFNLLLIEEINIASIEKYIDLNKVLSTSVFNKVNNDSSPTSSSPILFG</sequence>
<dbReference type="EMBL" id="JAGSRH010000016">
    <property type="protein sequence ID" value="MER5077564.1"/>
    <property type="molecule type" value="Genomic_DNA"/>
</dbReference>
<dbReference type="Proteomes" id="UP001495779">
    <property type="component" value="Unassembled WGS sequence"/>
</dbReference>
<dbReference type="InterPro" id="IPR010982">
    <property type="entry name" value="Lambda_DNA-bd_dom_sf"/>
</dbReference>
<proteinExistence type="predicted"/>
<comment type="caution">
    <text evidence="2">The sequence shown here is derived from an EMBL/GenBank/DDBJ whole genome shotgun (WGS) entry which is preliminary data.</text>
</comment>